<evidence type="ECO:0000256" key="8">
    <source>
        <dbReference type="RuleBase" id="RU366046"/>
    </source>
</evidence>
<sequence>MKILVTGGAGFIGSHTVVELIQSGHEITIADNFSNSNKEVLSRIKLITGQETSCYCADLRKEEVVNRIFRIERPEAVIHFAGLKAVGESVADPLSYYDHNIGSTINLLKSMRIYDTRIMVFSSSATVYGDQQHMPVTENASLSVTNPYGRTKLILEKMLEDAGKAYPEMSISILRYFNPIGAHHSGLIGEEPQGTPNNLAPFLMQAAAGVKKELKVFGSDYDTPDGTGIRDYIHVTDLALGHIAALNKGMDHTGVGTYNLGTGEGTSVLQLITAFEEVTGKHVPFVVTDRREGDVAVSYADTNKARKELGWRAKRNIKTMCEDMWRWQLQFPKGYKNIKTLEAEKR</sequence>
<dbReference type="GO" id="GO:0005829">
    <property type="term" value="C:cytosol"/>
    <property type="evidence" value="ECO:0007669"/>
    <property type="project" value="TreeGrafter"/>
</dbReference>
<organism evidence="10 11">
    <name type="scientific">Alkalicoccus daliensis</name>
    <dbReference type="NCBI Taxonomy" id="745820"/>
    <lineage>
        <taxon>Bacteria</taxon>
        <taxon>Bacillati</taxon>
        <taxon>Bacillota</taxon>
        <taxon>Bacilli</taxon>
        <taxon>Bacillales</taxon>
        <taxon>Bacillaceae</taxon>
        <taxon>Alkalicoccus</taxon>
    </lineage>
</organism>
<dbReference type="NCBIfam" id="TIGR01179">
    <property type="entry name" value="galE"/>
    <property type="match status" value="1"/>
</dbReference>
<dbReference type="GO" id="GO:0003978">
    <property type="term" value="F:UDP-glucose 4-epimerase activity"/>
    <property type="evidence" value="ECO:0007669"/>
    <property type="project" value="UniProtKB-UniRule"/>
</dbReference>
<keyword evidence="7 8" id="KW-0413">Isomerase</keyword>
<keyword evidence="11" id="KW-1185">Reference proteome</keyword>
<comment type="cofactor">
    <cofactor evidence="2 8">
        <name>NAD(+)</name>
        <dbReference type="ChEBI" id="CHEBI:57540"/>
    </cofactor>
</comment>
<evidence type="ECO:0000256" key="2">
    <source>
        <dbReference type="ARBA" id="ARBA00001911"/>
    </source>
</evidence>
<dbReference type="PANTHER" id="PTHR43725:SF47">
    <property type="entry name" value="UDP-GLUCOSE 4-EPIMERASE"/>
    <property type="match status" value="1"/>
</dbReference>
<protein>
    <recommendedName>
        <fullName evidence="5 8">UDP-glucose 4-epimerase</fullName>
        <ecNumber evidence="4 8">5.1.3.2</ecNumber>
    </recommendedName>
</protein>
<dbReference type="Gene3D" id="3.90.25.10">
    <property type="entry name" value="UDP-galactose 4-epimerase, domain 1"/>
    <property type="match status" value="1"/>
</dbReference>
<dbReference type="RefSeq" id="WP_090839622.1">
    <property type="nucleotide sequence ID" value="NZ_FNIL01000001.1"/>
</dbReference>
<dbReference type="SUPFAM" id="SSF51735">
    <property type="entry name" value="NAD(P)-binding Rossmann-fold domains"/>
    <property type="match status" value="1"/>
</dbReference>
<evidence type="ECO:0000313" key="11">
    <source>
        <dbReference type="Proteomes" id="UP000198778"/>
    </source>
</evidence>
<dbReference type="Proteomes" id="UP000198778">
    <property type="component" value="Unassembled WGS sequence"/>
</dbReference>
<evidence type="ECO:0000256" key="1">
    <source>
        <dbReference type="ARBA" id="ARBA00000083"/>
    </source>
</evidence>
<evidence type="ECO:0000256" key="6">
    <source>
        <dbReference type="ARBA" id="ARBA00023027"/>
    </source>
</evidence>
<dbReference type="InterPro" id="IPR036291">
    <property type="entry name" value="NAD(P)-bd_dom_sf"/>
</dbReference>
<gene>
    <name evidence="10" type="ORF">SAMN04488053_101162</name>
</gene>
<dbReference type="STRING" id="745820.SAMN04488053_101162"/>
<dbReference type="PANTHER" id="PTHR43725">
    <property type="entry name" value="UDP-GLUCOSE 4-EPIMERASE"/>
    <property type="match status" value="1"/>
</dbReference>
<dbReference type="PRINTS" id="PR01713">
    <property type="entry name" value="NUCEPIMERASE"/>
</dbReference>
<evidence type="ECO:0000313" key="10">
    <source>
        <dbReference type="EMBL" id="SDN22328.1"/>
    </source>
</evidence>
<dbReference type="EC" id="5.1.3.2" evidence="4 8"/>
<dbReference type="OrthoDB" id="9801785at2"/>
<reference evidence="11" key="1">
    <citation type="submission" date="2016-10" db="EMBL/GenBank/DDBJ databases">
        <authorList>
            <person name="Varghese N."/>
            <person name="Submissions S."/>
        </authorList>
    </citation>
    <scope>NUCLEOTIDE SEQUENCE [LARGE SCALE GENOMIC DNA]</scope>
    <source>
        <strain evidence="11">CGMCC 1.10369</strain>
    </source>
</reference>
<proteinExistence type="inferred from homology"/>
<evidence type="ECO:0000256" key="3">
    <source>
        <dbReference type="ARBA" id="ARBA00007637"/>
    </source>
</evidence>
<evidence type="ECO:0000256" key="4">
    <source>
        <dbReference type="ARBA" id="ARBA00013189"/>
    </source>
</evidence>
<name>A0A1G9ZLX9_9BACI</name>
<evidence type="ECO:0000256" key="7">
    <source>
        <dbReference type="ARBA" id="ARBA00023235"/>
    </source>
</evidence>
<dbReference type="InterPro" id="IPR016040">
    <property type="entry name" value="NAD(P)-bd_dom"/>
</dbReference>
<dbReference type="AlphaFoldDB" id="A0A1G9ZLX9"/>
<feature type="domain" description="NAD(P)-binding" evidence="9">
    <location>
        <begin position="4"/>
        <end position="324"/>
    </location>
</feature>
<evidence type="ECO:0000259" key="9">
    <source>
        <dbReference type="Pfam" id="PF16363"/>
    </source>
</evidence>
<dbReference type="Gene3D" id="3.40.50.720">
    <property type="entry name" value="NAD(P)-binding Rossmann-like Domain"/>
    <property type="match status" value="1"/>
</dbReference>
<accession>A0A1G9ZLX9</accession>
<dbReference type="Pfam" id="PF16363">
    <property type="entry name" value="GDP_Man_Dehyd"/>
    <property type="match status" value="1"/>
</dbReference>
<comment type="similarity">
    <text evidence="3 8">Belongs to the NAD(P)-dependent epimerase/dehydratase family.</text>
</comment>
<dbReference type="GO" id="GO:0006012">
    <property type="term" value="P:galactose metabolic process"/>
    <property type="evidence" value="ECO:0007669"/>
    <property type="project" value="UniProtKB-UniPathway"/>
</dbReference>
<comment type="catalytic activity">
    <reaction evidence="1 8">
        <text>UDP-alpha-D-glucose = UDP-alpha-D-galactose</text>
        <dbReference type="Rhea" id="RHEA:22168"/>
        <dbReference type="ChEBI" id="CHEBI:58885"/>
        <dbReference type="ChEBI" id="CHEBI:66914"/>
        <dbReference type="EC" id="5.1.3.2"/>
    </reaction>
</comment>
<dbReference type="UniPathway" id="UPA00214"/>
<keyword evidence="8" id="KW-0119">Carbohydrate metabolism</keyword>
<evidence type="ECO:0000256" key="5">
    <source>
        <dbReference type="ARBA" id="ARBA00018569"/>
    </source>
</evidence>
<keyword evidence="6 8" id="KW-0520">NAD</keyword>
<comment type="pathway">
    <text evidence="8">Carbohydrate metabolism; galactose metabolism.</text>
</comment>
<dbReference type="EMBL" id="FNIL01000001">
    <property type="protein sequence ID" value="SDN22328.1"/>
    <property type="molecule type" value="Genomic_DNA"/>
</dbReference>
<dbReference type="NCBIfam" id="NF007956">
    <property type="entry name" value="PRK10675.1"/>
    <property type="match status" value="1"/>
</dbReference>
<dbReference type="CDD" id="cd05247">
    <property type="entry name" value="UDP_G4E_1_SDR_e"/>
    <property type="match status" value="1"/>
</dbReference>
<comment type="subunit">
    <text evidence="8">Homodimer.</text>
</comment>
<dbReference type="InterPro" id="IPR005886">
    <property type="entry name" value="UDP_G4E"/>
</dbReference>